<dbReference type="InterPro" id="IPR052738">
    <property type="entry name" value="ABC-Tungstate_binding"/>
</dbReference>
<dbReference type="EMBL" id="JAPHEG010000001">
    <property type="protein sequence ID" value="MDF2953099.1"/>
    <property type="molecule type" value="Genomic_DNA"/>
</dbReference>
<protein>
    <submittedName>
        <fullName evidence="2">ABC-type tungstate transport system</fullName>
    </submittedName>
</protein>
<dbReference type="PANTHER" id="PTHR37945:SF1">
    <property type="entry name" value="EXTRACELLULAR TUNGSTATE BINDING PROTEIN"/>
    <property type="match status" value="1"/>
</dbReference>
<name>A0AAE3TFL6_9BACT</name>
<accession>A0AAE3TFL6</accession>
<dbReference type="SUPFAM" id="SSF53850">
    <property type="entry name" value="Periplasmic binding protein-like II"/>
    <property type="match status" value="1"/>
</dbReference>
<proteinExistence type="predicted"/>
<evidence type="ECO:0000259" key="1">
    <source>
        <dbReference type="Pfam" id="PF12849"/>
    </source>
</evidence>
<sequence>MRWKSLFSVIFLLFFFLVNLSFAEEKILILATTTSVENSGLLEYLLSYFEKKTGIKVKVVARGTGAAIEMGKRGDADVVFVHAKELEIKAVKEGFFVNRKEVCYNDFIIVGPKSDPAKVRTSKNVVSAFKKIANTKALFVSRGDNSGTHFKELKIWKLAGINPRGEFWYLEAGQGMEKTLFMANEKDAYTLTDRGTWLAVRARLKYLTILFEGDSLLYNQYNVMAVNPKKHPHVNYEEAMKFINWITSTEGQKLIGSFRDKFGNQLFIPNAK</sequence>
<dbReference type="InterPro" id="IPR024370">
    <property type="entry name" value="PBP_domain"/>
</dbReference>
<gene>
    <name evidence="2" type="ORF">OD816_000344</name>
</gene>
<evidence type="ECO:0000313" key="2">
    <source>
        <dbReference type="EMBL" id="MDF2953099.1"/>
    </source>
</evidence>
<organism evidence="2 3">
    <name type="scientific">Candidatus Thermodesulfobacterium syntrophicum</name>
    <dbReference type="NCBI Taxonomy" id="3060442"/>
    <lineage>
        <taxon>Bacteria</taxon>
        <taxon>Pseudomonadati</taxon>
        <taxon>Thermodesulfobacteriota</taxon>
        <taxon>Thermodesulfobacteria</taxon>
        <taxon>Thermodesulfobacteriales</taxon>
        <taxon>Thermodesulfobacteriaceae</taxon>
        <taxon>Thermodesulfobacterium</taxon>
    </lineage>
</organism>
<reference evidence="2" key="1">
    <citation type="submission" date="2022-11" db="EMBL/GenBank/DDBJ databases">
        <title>Candidatus Alkanophaga archaea from heated hydrothermal vent sediment oxidize petroleum alkanes.</title>
        <authorList>
            <person name="Zehnle H."/>
            <person name="Laso-Perez R."/>
            <person name="Lipp J."/>
            <person name="Teske A."/>
            <person name="Wegener G."/>
        </authorList>
    </citation>
    <scope>NUCLEOTIDE SEQUENCE</scope>
    <source>
        <strain evidence="2">MCA70</strain>
    </source>
</reference>
<dbReference type="Proteomes" id="UP001144110">
    <property type="component" value="Unassembled WGS sequence"/>
</dbReference>
<dbReference type="Gene3D" id="3.40.190.10">
    <property type="entry name" value="Periplasmic binding protein-like II"/>
    <property type="match status" value="2"/>
</dbReference>
<evidence type="ECO:0000313" key="3">
    <source>
        <dbReference type="Proteomes" id="UP001144110"/>
    </source>
</evidence>
<dbReference type="Pfam" id="PF12849">
    <property type="entry name" value="PBP_like_2"/>
    <property type="match status" value="1"/>
</dbReference>
<feature type="domain" description="PBP" evidence="1">
    <location>
        <begin position="24"/>
        <end position="250"/>
    </location>
</feature>
<dbReference type="PANTHER" id="PTHR37945">
    <property type="entry name" value="EXTRACELLULAR TUNGSTATE BINDING PROTEIN"/>
    <property type="match status" value="1"/>
</dbReference>
<comment type="caution">
    <text evidence="2">The sequence shown here is derived from an EMBL/GenBank/DDBJ whole genome shotgun (WGS) entry which is preliminary data.</text>
</comment>
<dbReference type="AlphaFoldDB" id="A0AAE3TFL6"/>